<protein>
    <submittedName>
        <fullName evidence="4">Uncharacterized protein</fullName>
    </submittedName>
</protein>
<dbReference type="Proteomes" id="UP000030745">
    <property type="component" value="Unassembled WGS sequence"/>
</dbReference>
<dbReference type="Gene3D" id="1.25.40.20">
    <property type="entry name" value="Ankyrin repeat-containing domain"/>
    <property type="match status" value="2"/>
</dbReference>
<dbReference type="SMART" id="SM00248">
    <property type="entry name" value="ANK"/>
    <property type="match status" value="4"/>
</dbReference>
<sequence length="259" mass="27672">MAASTAQLHAAVLSHSVHLPKRVSQLWSHVAYDTQPSALSKAPLDLDAALRTAVSRNSLDTLRLLLDYGANLHATDDDAHSILYLATSAGHAAMTAELLLRGARATPEMLEIAIGRHHTSVVKLLLPHVAPTLVHVHDAIDANAPAALLQALVATMDDVDAMMDNLSPLMRAAHKGHAHLCDVLLDANADVFAENADGDTALHFACRAGHMHATYVLLQAGADMDMPNASAMCPGPSKEPDVSFKWHSYLCRAFEPGEK</sequence>
<dbReference type="InterPro" id="IPR036770">
    <property type="entry name" value="Ankyrin_rpt-contain_sf"/>
</dbReference>
<dbReference type="KEGG" id="spar:SPRG_21169"/>
<name>A0A067C5I0_SAPPC</name>
<evidence type="ECO:0000256" key="2">
    <source>
        <dbReference type="ARBA" id="ARBA00023043"/>
    </source>
</evidence>
<dbReference type="EMBL" id="KK583280">
    <property type="protein sequence ID" value="KDO21796.1"/>
    <property type="molecule type" value="Genomic_DNA"/>
</dbReference>
<accession>A0A067C5I0</accession>
<organism evidence="4 5">
    <name type="scientific">Saprolegnia parasitica (strain CBS 223.65)</name>
    <dbReference type="NCBI Taxonomy" id="695850"/>
    <lineage>
        <taxon>Eukaryota</taxon>
        <taxon>Sar</taxon>
        <taxon>Stramenopiles</taxon>
        <taxon>Oomycota</taxon>
        <taxon>Saprolegniomycetes</taxon>
        <taxon>Saprolegniales</taxon>
        <taxon>Saprolegniaceae</taxon>
        <taxon>Saprolegnia</taxon>
    </lineage>
</organism>
<feature type="repeat" description="ANK" evidence="3">
    <location>
        <begin position="164"/>
        <end position="196"/>
    </location>
</feature>
<feature type="repeat" description="ANK" evidence="3">
    <location>
        <begin position="45"/>
        <end position="77"/>
    </location>
</feature>
<evidence type="ECO:0000313" key="4">
    <source>
        <dbReference type="EMBL" id="KDO21796.1"/>
    </source>
</evidence>
<dbReference type="STRING" id="695850.A0A067C5I0"/>
<dbReference type="PANTHER" id="PTHR24198:SF194">
    <property type="entry name" value="INVERSIN-A"/>
    <property type="match status" value="1"/>
</dbReference>
<dbReference type="PROSITE" id="PS50088">
    <property type="entry name" value="ANK_REPEAT"/>
    <property type="match status" value="3"/>
</dbReference>
<dbReference type="PROSITE" id="PS50297">
    <property type="entry name" value="ANK_REP_REGION"/>
    <property type="match status" value="3"/>
</dbReference>
<keyword evidence="5" id="KW-1185">Reference proteome</keyword>
<dbReference type="OrthoDB" id="194358at2759"/>
<dbReference type="GeneID" id="24142026"/>
<gene>
    <name evidence="4" type="ORF">SPRG_21169</name>
</gene>
<evidence type="ECO:0000256" key="3">
    <source>
        <dbReference type="PROSITE-ProRule" id="PRU00023"/>
    </source>
</evidence>
<evidence type="ECO:0000256" key="1">
    <source>
        <dbReference type="ARBA" id="ARBA00022737"/>
    </source>
</evidence>
<dbReference type="PANTHER" id="PTHR24198">
    <property type="entry name" value="ANKYRIN REPEAT AND PROTEIN KINASE DOMAIN-CONTAINING PROTEIN"/>
    <property type="match status" value="1"/>
</dbReference>
<dbReference type="SUPFAM" id="SSF48403">
    <property type="entry name" value="Ankyrin repeat"/>
    <property type="match status" value="1"/>
</dbReference>
<feature type="repeat" description="ANK" evidence="3">
    <location>
        <begin position="197"/>
        <end position="229"/>
    </location>
</feature>
<keyword evidence="1" id="KW-0677">Repeat</keyword>
<dbReference type="InterPro" id="IPR002110">
    <property type="entry name" value="Ankyrin_rpt"/>
</dbReference>
<dbReference type="RefSeq" id="XP_012207509.1">
    <property type="nucleotide sequence ID" value="XM_012352119.1"/>
</dbReference>
<dbReference type="Pfam" id="PF12796">
    <property type="entry name" value="Ank_2"/>
    <property type="match status" value="2"/>
</dbReference>
<dbReference type="OMA" id="DAHSILY"/>
<reference evidence="4 5" key="1">
    <citation type="journal article" date="2013" name="PLoS Genet.">
        <title>Distinctive expansion of potential virulence genes in the genome of the oomycete fish pathogen Saprolegnia parasitica.</title>
        <authorList>
            <person name="Jiang R.H."/>
            <person name="de Bruijn I."/>
            <person name="Haas B.J."/>
            <person name="Belmonte R."/>
            <person name="Lobach L."/>
            <person name="Christie J."/>
            <person name="van den Ackerveken G."/>
            <person name="Bottin A."/>
            <person name="Bulone V."/>
            <person name="Diaz-Moreno S.M."/>
            <person name="Dumas B."/>
            <person name="Fan L."/>
            <person name="Gaulin E."/>
            <person name="Govers F."/>
            <person name="Grenville-Briggs L.J."/>
            <person name="Horner N.R."/>
            <person name="Levin J.Z."/>
            <person name="Mammella M."/>
            <person name="Meijer H.J."/>
            <person name="Morris P."/>
            <person name="Nusbaum C."/>
            <person name="Oome S."/>
            <person name="Phillips A.J."/>
            <person name="van Rooyen D."/>
            <person name="Rzeszutek E."/>
            <person name="Saraiva M."/>
            <person name="Secombes C.J."/>
            <person name="Seidl M.F."/>
            <person name="Snel B."/>
            <person name="Stassen J.H."/>
            <person name="Sykes S."/>
            <person name="Tripathy S."/>
            <person name="van den Berg H."/>
            <person name="Vega-Arreguin J.C."/>
            <person name="Wawra S."/>
            <person name="Young S.K."/>
            <person name="Zeng Q."/>
            <person name="Dieguez-Uribeondo J."/>
            <person name="Russ C."/>
            <person name="Tyler B.M."/>
            <person name="van West P."/>
        </authorList>
    </citation>
    <scope>NUCLEOTIDE SEQUENCE [LARGE SCALE GENOMIC DNA]</scope>
    <source>
        <strain evidence="4 5">CBS 223.65</strain>
    </source>
</reference>
<proteinExistence type="predicted"/>
<evidence type="ECO:0000313" key="5">
    <source>
        <dbReference type="Proteomes" id="UP000030745"/>
    </source>
</evidence>
<dbReference type="VEuPathDB" id="FungiDB:SPRG_21169"/>
<dbReference type="AlphaFoldDB" id="A0A067C5I0"/>
<keyword evidence="2 3" id="KW-0040">ANK repeat</keyword>